<proteinExistence type="predicted"/>
<reference evidence="5" key="1">
    <citation type="submission" date="2017-05" db="EMBL/GenBank/DDBJ databases">
        <authorList>
            <person name="Kirkegaard R."/>
            <person name="Mcilroy J S."/>
        </authorList>
    </citation>
    <scope>NUCLEOTIDE SEQUENCE [LARGE SCALE GENOMIC DNA]</scope>
</reference>
<gene>
    <name evidence="4" type="ORF">CFX1CAM_2204</name>
</gene>
<dbReference type="Pfam" id="PF01476">
    <property type="entry name" value="LysM"/>
    <property type="match status" value="1"/>
</dbReference>
<dbReference type="RefSeq" id="WP_087863077.1">
    <property type="nucleotide sequence ID" value="NZ_LT859958.1"/>
</dbReference>
<dbReference type="Gene3D" id="2.70.70.10">
    <property type="entry name" value="Glucose Permease (Domain IIA)"/>
    <property type="match status" value="1"/>
</dbReference>
<keyword evidence="5" id="KW-1185">Reference proteome</keyword>
<dbReference type="SUPFAM" id="SSF54106">
    <property type="entry name" value="LysM domain"/>
    <property type="match status" value="1"/>
</dbReference>
<dbReference type="Pfam" id="PF01551">
    <property type="entry name" value="Peptidase_M23"/>
    <property type="match status" value="1"/>
</dbReference>
<evidence type="ECO:0000259" key="3">
    <source>
        <dbReference type="PROSITE" id="PS51782"/>
    </source>
</evidence>
<dbReference type="InterPro" id="IPR050570">
    <property type="entry name" value="Cell_wall_metabolism_enzyme"/>
</dbReference>
<dbReference type="PANTHER" id="PTHR21666:SF270">
    <property type="entry name" value="MUREIN HYDROLASE ACTIVATOR ENVC"/>
    <property type="match status" value="1"/>
</dbReference>
<dbReference type="InterPro" id="IPR036779">
    <property type="entry name" value="LysM_dom_sf"/>
</dbReference>
<keyword evidence="2" id="KW-1133">Transmembrane helix</keyword>
<dbReference type="SUPFAM" id="SSF51261">
    <property type="entry name" value="Duplicated hybrid motif"/>
    <property type="match status" value="1"/>
</dbReference>
<dbReference type="InterPro" id="IPR016047">
    <property type="entry name" value="M23ase_b-sheet_dom"/>
</dbReference>
<dbReference type="CDD" id="cd12797">
    <property type="entry name" value="M23_peptidase"/>
    <property type="match status" value="1"/>
</dbReference>
<organism evidence="4 5">
    <name type="scientific">Candidatus Brevifilum fermentans</name>
    <dbReference type="NCBI Taxonomy" id="1986204"/>
    <lineage>
        <taxon>Bacteria</taxon>
        <taxon>Bacillati</taxon>
        <taxon>Chloroflexota</taxon>
        <taxon>Anaerolineae</taxon>
        <taxon>Anaerolineales</taxon>
        <taxon>Anaerolineaceae</taxon>
        <taxon>Candidatus Brevifilum</taxon>
    </lineage>
</organism>
<evidence type="ECO:0000313" key="4">
    <source>
        <dbReference type="EMBL" id="SMX55269.1"/>
    </source>
</evidence>
<dbReference type="PROSITE" id="PS51782">
    <property type="entry name" value="LYSM"/>
    <property type="match status" value="1"/>
</dbReference>
<dbReference type="Gene3D" id="3.10.350.10">
    <property type="entry name" value="LysM domain"/>
    <property type="match status" value="1"/>
</dbReference>
<dbReference type="CDD" id="cd00118">
    <property type="entry name" value="LysM"/>
    <property type="match status" value="1"/>
</dbReference>
<dbReference type="PANTHER" id="PTHR21666">
    <property type="entry name" value="PEPTIDASE-RELATED"/>
    <property type="match status" value="1"/>
</dbReference>
<evidence type="ECO:0000313" key="5">
    <source>
        <dbReference type="Proteomes" id="UP000195514"/>
    </source>
</evidence>
<dbReference type="InterPro" id="IPR011055">
    <property type="entry name" value="Dup_hybrid_motif"/>
</dbReference>
<dbReference type="AlphaFoldDB" id="A0A1Y6K9L7"/>
<feature type="domain" description="LysM" evidence="3">
    <location>
        <begin position="134"/>
        <end position="181"/>
    </location>
</feature>
<evidence type="ECO:0000256" key="2">
    <source>
        <dbReference type="SAM" id="Phobius"/>
    </source>
</evidence>
<sequence length="404" mass="44117">MKDTRNPWQLPETASSEAASPDEATSVPSEPKYIQFWERLRHWGLGDSVLRGATVLTTFLLILLVVWVMGAFSQPGPEPVYESSGVALAESLGEKALPPAAPFFHVGGADAEGVSRAMGLNTVLPHRSARDAVIQYTIEPGDSIFSIAEKFNLKPESILWGNRYTLGDDPHLILPGQIINILPVDGVYHQWSAGEGLNGVAAFYRVTPEDIINWPGNELDPNQIGDYSNPNIPPDKMLVIPGGQGKFTDWRTPRISRDEPAKARNLGPGACSASYDGVTGSLTFIWPTTERHLSGFDYTPETNHFGIDIAGRIGNLIFAADHGVVVYAGWNDHGYGEMVVIDHGSGWQTLYAHLSQVTVVCGQEVYQGDTIGFMGSTGKSTGPHLHFEMRSDDYGRVNPWNFLN</sequence>
<dbReference type="EMBL" id="LT859958">
    <property type="protein sequence ID" value="SMX55269.1"/>
    <property type="molecule type" value="Genomic_DNA"/>
</dbReference>
<feature type="region of interest" description="Disordered" evidence="1">
    <location>
        <begin position="1"/>
        <end position="27"/>
    </location>
</feature>
<protein>
    <submittedName>
        <fullName evidence="4">Peptidase M23 family protein</fullName>
    </submittedName>
</protein>
<dbReference type="GO" id="GO:0004222">
    <property type="term" value="F:metalloendopeptidase activity"/>
    <property type="evidence" value="ECO:0007669"/>
    <property type="project" value="TreeGrafter"/>
</dbReference>
<dbReference type="OrthoDB" id="9809488at2"/>
<keyword evidence="2" id="KW-0472">Membrane</keyword>
<dbReference type="InterPro" id="IPR018392">
    <property type="entry name" value="LysM"/>
</dbReference>
<name>A0A1Y6K9L7_9CHLR</name>
<keyword evidence="2" id="KW-0812">Transmembrane</keyword>
<dbReference type="Proteomes" id="UP000195514">
    <property type="component" value="Chromosome I"/>
</dbReference>
<evidence type="ECO:0000256" key="1">
    <source>
        <dbReference type="SAM" id="MobiDB-lite"/>
    </source>
</evidence>
<dbReference type="KEGG" id="abat:CFX1CAM_2204"/>
<feature type="transmembrane region" description="Helical" evidence="2">
    <location>
        <begin position="49"/>
        <end position="72"/>
    </location>
</feature>
<accession>A0A1Y6K9L7</accession>